<dbReference type="Proteomes" id="UP000680038">
    <property type="component" value="Unassembled WGS sequence"/>
</dbReference>
<dbReference type="AlphaFoldDB" id="A0A916NCZ9"/>
<evidence type="ECO:0000313" key="3">
    <source>
        <dbReference type="Proteomes" id="UP000680038"/>
    </source>
</evidence>
<proteinExistence type="predicted"/>
<name>A0A916NCZ9_9BACT</name>
<dbReference type="Gene3D" id="2.60.40.10">
    <property type="entry name" value="Immunoglobulins"/>
    <property type="match status" value="1"/>
</dbReference>
<comment type="caution">
    <text evidence="2">The sequence shown here is derived from an EMBL/GenBank/DDBJ whole genome shotgun (WGS) entry which is preliminary data.</text>
</comment>
<dbReference type="InterPro" id="IPR013783">
    <property type="entry name" value="Ig-like_fold"/>
</dbReference>
<dbReference type="InterPro" id="IPR026444">
    <property type="entry name" value="Secre_tail"/>
</dbReference>
<dbReference type="NCBIfam" id="TIGR04183">
    <property type="entry name" value="Por_Secre_tail"/>
    <property type="match status" value="1"/>
</dbReference>
<gene>
    <name evidence="2" type="ORF">DYBT9275_04111</name>
</gene>
<keyword evidence="3" id="KW-1185">Reference proteome</keyword>
<organism evidence="2 3">
    <name type="scientific">Dyadobacter helix</name>
    <dbReference type="NCBI Taxonomy" id="2822344"/>
    <lineage>
        <taxon>Bacteria</taxon>
        <taxon>Pseudomonadati</taxon>
        <taxon>Bacteroidota</taxon>
        <taxon>Cytophagia</taxon>
        <taxon>Cytophagales</taxon>
        <taxon>Spirosomataceae</taxon>
        <taxon>Dyadobacter</taxon>
    </lineage>
</organism>
<accession>A0A916NCZ9</accession>
<dbReference type="NCBIfam" id="NF033208">
    <property type="entry name" value="choice_anch_E"/>
    <property type="match status" value="1"/>
</dbReference>
<evidence type="ECO:0000259" key="1">
    <source>
        <dbReference type="Pfam" id="PF18962"/>
    </source>
</evidence>
<reference evidence="2" key="1">
    <citation type="submission" date="2021-04" db="EMBL/GenBank/DDBJ databases">
        <authorList>
            <person name="Rodrigo-Torres L."/>
            <person name="Arahal R. D."/>
            <person name="Lucena T."/>
        </authorList>
    </citation>
    <scope>NUCLEOTIDE SEQUENCE</scope>
    <source>
        <strain evidence="2">CECT 9275</strain>
    </source>
</reference>
<protein>
    <recommendedName>
        <fullName evidence="1">Secretion system C-terminal sorting domain-containing protein</fullName>
    </recommendedName>
</protein>
<dbReference type="EMBL" id="CAJRAF010000002">
    <property type="protein sequence ID" value="CAG5007721.1"/>
    <property type="molecule type" value="Genomic_DNA"/>
</dbReference>
<sequence length="477" mass="50550">MQAMAQTYPVLPAPDHDADHDAIITGTISVNGSTQKVAAVVARLYREISGTPNTYVLVSSAISNSIGEFSLTGQVGETYRIEYEFPTDGFTAATGNPSSSFVATATTTAPGSGLELTKVSNTITNCGVSDPKATPWIAAGDQQSIVVDKAVATAGLEPLSVKLFTSSAVSHPKIDIGAITETTIETLDIGATVYILDPFSAGTLSTLVTYQQFISTDFGATTITVPASGTLEYWDISSGKTNSQNVPSFDPNYTGTGTITFKAAAQGKTTSTTSGGNITTTLTTNATAGVCLVYTYASNPLPVTLVSFNAKAEGNVNHLDWSTTSETNSDHFDVQRSRDGKSWSSIGKVTSQGESNELIPYTFSDRTPLSGRNYYRLKMIDRDGTFAFSRIINVKSEILQASAYVYPNPVANELFVQSDAGNDIARVQVRNLGGQVVKESVKSSESMNVSRLAPGIYTVRIIHTDGSSVNQKVLIGH</sequence>
<dbReference type="Pfam" id="PF18962">
    <property type="entry name" value="Por_Secre_tail"/>
    <property type="match status" value="1"/>
</dbReference>
<feature type="domain" description="Secretion system C-terminal sorting" evidence="1">
    <location>
        <begin position="405"/>
        <end position="475"/>
    </location>
</feature>
<evidence type="ECO:0000313" key="2">
    <source>
        <dbReference type="EMBL" id="CAG5007721.1"/>
    </source>
</evidence>